<dbReference type="InterPro" id="IPR000014">
    <property type="entry name" value="PAS"/>
</dbReference>
<keyword evidence="2" id="KW-0067">ATP-binding</keyword>
<feature type="domain" description="PAS" evidence="6">
    <location>
        <begin position="192"/>
        <end position="239"/>
    </location>
</feature>
<evidence type="ECO:0000256" key="1">
    <source>
        <dbReference type="ARBA" id="ARBA00022741"/>
    </source>
</evidence>
<evidence type="ECO:0000313" key="8">
    <source>
        <dbReference type="Proteomes" id="UP001519344"/>
    </source>
</evidence>
<dbReference type="InterPro" id="IPR002078">
    <property type="entry name" value="Sigma_54_int"/>
</dbReference>
<dbReference type="PROSITE" id="PS50112">
    <property type="entry name" value="PAS"/>
    <property type="match status" value="1"/>
</dbReference>
<feature type="domain" description="Sigma-54 factor interaction" evidence="5">
    <location>
        <begin position="322"/>
        <end position="531"/>
    </location>
</feature>
<reference evidence="7 8" key="1">
    <citation type="submission" date="2021-03" db="EMBL/GenBank/DDBJ databases">
        <title>Genomic Encyclopedia of Type Strains, Phase IV (KMG-IV): sequencing the most valuable type-strain genomes for metagenomic binning, comparative biology and taxonomic classification.</title>
        <authorList>
            <person name="Goeker M."/>
        </authorList>
    </citation>
    <scope>NUCLEOTIDE SEQUENCE [LARGE SCALE GENOMIC DNA]</scope>
    <source>
        <strain evidence="7 8">DSM 24950</strain>
    </source>
</reference>
<accession>A0ABS4HQR0</accession>
<dbReference type="SMART" id="SM00091">
    <property type="entry name" value="PAS"/>
    <property type="match status" value="1"/>
</dbReference>
<dbReference type="InterPro" id="IPR010524">
    <property type="entry name" value="Sig_transdc_resp-reg_PrpR_N"/>
</dbReference>
<dbReference type="InterPro" id="IPR013767">
    <property type="entry name" value="PAS_fold"/>
</dbReference>
<dbReference type="Gene3D" id="3.30.450.20">
    <property type="entry name" value="PAS domain"/>
    <property type="match status" value="1"/>
</dbReference>
<dbReference type="PROSITE" id="PS50045">
    <property type="entry name" value="SIGMA54_INTERACT_4"/>
    <property type="match status" value="1"/>
</dbReference>
<comment type="caution">
    <text evidence="7">The sequence shown here is derived from an EMBL/GenBank/DDBJ whole genome shotgun (WGS) entry which is preliminary data.</text>
</comment>
<evidence type="ECO:0000259" key="6">
    <source>
        <dbReference type="PROSITE" id="PS50112"/>
    </source>
</evidence>
<organism evidence="7 8">
    <name type="scientific">Paenibacillus aceris</name>
    <dbReference type="NCBI Taxonomy" id="869555"/>
    <lineage>
        <taxon>Bacteria</taxon>
        <taxon>Bacillati</taxon>
        <taxon>Bacillota</taxon>
        <taxon>Bacilli</taxon>
        <taxon>Bacillales</taxon>
        <taxon>Paenibacillaceae</taxon>
        <taxon>Paenibacillus</taxon>
    </lineage>
</organism>
<dbReference type="Pfam" id="PF00989">
    <property type="entry name" value="PAS"/>
    <property type="match status" value="1"/>
</dbReference>
<dbReference type="CDD" id="cd00130">
    <property type="entry name" value="PAS"/>
    <property type="match status" value="1"/>
</dbReference>
<dbReference type="Proteomes" id="UP001519344">
    <property type="component" value="Unassembled WGS sequence"/>
</dbReference>
<protein>
    <submittedName>
        <fullName evidence="7">Transcriptional regulator with PAS, ATPase and Fis domain</fullName>
    </submittedName>
</protein>
<dbReference type="InterPro" id="IPR027417">
    <property type="entry name" value="P-loop_NTPase"/>
</dbReference>
<dbReference type="PANTHER" id="PTHR32071">
    <property type="entry name" value="TRANSCRIPTIONAL REGULATORY PROTEIN"/>
    <property type="match status" value="1"/>
</dbReference>
<dbReference type="Gene3D" id="3.40.50.300">
    <property type="entry name" value="P-loop containing nucleotide triphosphate hydrolases"/>
    <property type="match status" value="1"/>
</dbReference>
<dbReference type="PRINTS" id="PR01590">
    <property type="entry name" value="HTHFIS"/>
</dbReference>
<dbReference type="SUPFAM" id="SSF46689">
    <property type="entry name" value="Homeodomain-like"/>
    <property type="match status" value="1"/>
</dbReference>
<evidence type="ECO:0000256" key="4">
    <source>
        <dbReference type="ARBA" id="ARBA00023163"/>
    </source>
</evidence>
<dbReference type="SUPFAM" id="SSF55785">
    <property type="entry name" value="PYP-like sensor domain (PAS domain)"/>
    <property type="match status" value="1"/>
</dbReference>
<evidence type="ECO:0000259" key="5">
    <source>
        <dbReference type="PROSITE" id="PS50045"/>
    </source>
</evidence>
<dbReference type="Gene3D" id="1.10.10.60">
    <property type="entry name" value="Homeodomain-like"/>
    <property type="match status" value="1"/>
</dbReference>
<dbReference type="InterPro" id="IPR035965">
    <property type="entry name" value="PAS-like_dom_sf"/>
</dbReference>
<dbReference type="SUPFAM" id="SSF159800">
    <property type="entry name" value="PrpR receptor domain-like"/>
    <property type="match status" value="1"/>
</dbReference>
<dbReference type="SUPFAM" id="SSF52540">
    <property type="entry name" value="P-loop containing nucleoside triphosphate hydrolases"/>
    <property type="match status" value="1"/>
</dbReference>
<dbReference type="Pfam" id="PF00158">
    <property type="entry name" value="Sigma54_activat"/>
    <property type="match status" value="1"/>
</dbReference>
<keyword evidence="3" id="KW-0805">Transcription regulation</keyword>
<dbReference type="NCBIfam" id="TIGR00229">
    <property type="entry name" value="sensory_box"/>
    <property type="match status" value="1"/>
</dbReference>
<dbReference type="Gene3D" id="3.40.50.10660">
    <property type="entry name" value="PrpR receptor domain-like"/>
    <property type="match status" value="1"/>
</dbReference>
<name>A0ABS4HQR0_9BACL</name>
<dbReference type="InterPro" id="IPR002197">
    <property type="entry name" value="HTH_Fis"/>
</dbReference>
<dbReference type="Gene3D" id="1.10.8.60">
    <property type="match status" value="1"/>
</dbReference>
<dbReference type="EMBL" id="JAGGKV010000001">
    <property type="protein sequence ID" value="MBP1960947.1"/>
    <property type="molecule type" value="Genomic_DNA"/>
</dbReference>
<dbReference type="Pfam" id="PF25601">
    <property type="entry name" value="AAA_lid_14"/>
    <property type="match status" value="1"/>
</dbReference>
<sequence>MQIKVLAIAPYPGLKGLMEDIAKDDARIKIDIEVADLHNALPIVHAAKGNYDVILSRGGTSTLIRSHVTTPVVDIPVSGYDILRVLTLVKNSNSKVAIIGFPNICRGVAEVSSLLDYDFPMYSVDRAADVPQALQTAFEHDAQIILGDVVTVNTAEEMGYNGILITSGRESVLEALEEVKRIYDVLWKAQENEHLFEHILEHHRTGVMAINDSGGILYANEAAASLLGYNSSVIRGMNLAGIDPMWGRYLEEAGKSSAIGVTKQTKWFQKRQVSIEIVVPPPKLSSPSYSYFVYLYPSADKINSPASYNFQITDRIATFAQIMGSSTVILQAIKRAKALAQTRNPIWISGEEGSGKQLFCQAIHAASQSSGDALYILPCDQLSDEEQESVLLGTDDFPGLLFKESVGTICLENIQHVSLQLQRKLLSAMTTGTHARLIVTTSHPIKLMLKKEEMDQAFVLAFMDMYVSLPPLRERLEDIEEIARVLIANYNSRHGKQIVGIRQEVLEDDLMNKLWPGNIHQLRVVLESMLACTNSHYIGTKEAKEGWQKVRESLQTEATSQLATVNLSGSWDEIEQRILLEILEKEGMNQSKAAKRLGINRSTLWRKLKDVLQI</sequence>
<dbReference type="Pfam" id="PF02954">
    <property type="entry name" value="HTH_8"/>
    <property type="match status" value="1"/>
</dbReference>
<dbReference type="RefSeq" id="WP_167056554.1">
    <property type="nucleotide sequence ID" value="NZ_JAAOZR010000013.1"/>
</dbReference>
<dbReference type="Gene3D" id="3.40.50.2300">
    <property type="match status" value="1"/>
</dbReference>
<keyword evidence="1" id="KW-0547">Nucleotide-binding</keyword>
<dbReference type="InterPro" id="IPR058031">
    <property type="entry name" value="AAA_lid_NorR"/>
</dbReference>
<evidence type="ECO:0000256" key="2">
    <source>
        <dbReference type="ARBA" id="ARBA00022840"/>
    </source>
</evidence>
<keyword evidence="8" id="KW-1185">Reference proteome</keyword>
<gene>
    <name evidence="7" type="ORF">J2Z65_000141</name>
</gene>
<dbReference type="Pfam" id="PF06506">
    <property type="entry name" value="PrpR_N"/>
    <property type="match status" value="1"/>
</dbReference>
<evidence type="ECO:0000313" key="7">
    <source>
        <dbReference type="EMBL" id="MBP1960947.1"/>
    </source>
</evidence>
<dbReference type="InterPro" id="IPR009057">
    <property type="entry name" value="Homeodomain-like_sf"/>
</dbReference>
<evidence type="ECO:0000256" key="3">
    <source>
        <dbReference type="ARBA" id="ARBA00023015"/>
    </source>
</evidence>
<proteinExistence type="predicted"/>
<keyword evidence="4" id="KW-0804">Transcription</keyword>